<dbReference type="EC" id="2.4.1.-" evidence="3"/>
<organism evidence="3 4">
    <name type="scientific">Capnocytophaga ochracea</name>
    <dbReference type="NCBI Taxonomy" id="1018"/>
    <lineage>
        <taxon>Bacteria</taxon>
        <taxon>Pseudomonadati</taxon>
        <taxon>Bacteroidota</taxon>
        <taxon>Flavobacteriia</taxon>
        <taxon>Flavobacteriales</taxon>
        <taxon>Flavobacteriaceae</taxon>
        <taxon>Capnocytophaga</taxon>
    </lineage>
</organism>
<dbReference type="PANTHER" id="PTHR43630">
    <property type="entry name" value="POLY-BETA-1,6-N-ACETYL-D-GLUCOSAMINE SYNTHASE"/>
    <property type="match status" value="1"/>
</dbReference>
<dbReference type="Pfam" id="PF00535">
    <property type="entry name" value="Glycos_transf_2"/>
    <property type="match status" value="1"/>
</dbReference>
<gene>
    <name evidence="3" type="primary">sunS</name>
    <name evidence="3" type="ORF">NCTC11546_01457</name>
</gene>
<evidence type="ECO:0000256" key="1">
    <source>
        <dbReference type="ARBA" id="ARBA00038494"/>
    </source>
</evidence>
<comment type="similarity">
    <text evidence="1">Belongs to the glycosyltransferase 2 family. WaaE/KdtX subfamily.</text>
</comment>
<dbReference type="InterPro" id="IPR029044">
    <property type="entry name" value="Nucleotide-diphossugar_trans"/>
</dbReference>
<keyword evidence="3" id="KW-0808">Transferase</keyword>
<reference evidence="3 4" key="1">
    <citation type="submission" date="2018-06" db="EMBL/GenBank/DDBJ databases">
        <authorList>
            <consortium name="Pathogen Informatics"/>
            <person name="Doyle S."/>
        </authorList>
    </citation>
    <scope>NUCLEOTIDE SEQUENCE [LARGE SCALE GENOMIC DNA]</scope>
    <source>
        <strain evidence="3 4">NCTC11546</strain>
    </source>
</reference>
<feature type="domain" description="Glycosyltransferase 2-like" evidence="2">
    <location>
        <begin position="11"/>
        <end position="127"/>
    </location>
</feature>
<dbReference type="GO" id="GO:0016757">
    <property type="term" value="F:glycosyltransferase activity"/>
    <property type="evidence" value="ECO:0007669"/>
    <property type="project" value="UniProtKB-KW"/>
</dbReference>
<keyword evidence="3" id="KW-0328">Glycosyltransferase</keyword>
<accession>A0A2X2TKW5</accession>
<evidence type="ECO:0000313" key="3">
    <source>
        <dbReference type="EMBL" id="SQA78229.1"/>
    </source>
</evidence>
<name>A0A2X2TKW5_CAPOC</name>
<sequence length="257" mass="29895">MSPISEKVSGLIITYNEEENIAEALSCFDFCDEIIVVDSYSKDATVRIAESFPKVKVIQHKFEDFAKQRNLALAEATNDWVLFLDGDERITPKLRAEIIQTLSRTDKKDAYYFRRLFFFAGKPIYYSGTQGDKNFRLFRKSKCHYVPERKVHETLAVEGSIGVLKNKLLHYSVSNYDSYRQKAVLYGKLRGEEMYAKGKHYSALKMYTKMCFAFFKTYILKLGVLDGKEGFLLSKVSALSVYENFKALKREEERYQR</sequence>
<dbReference type="InterPro" id="IPR001173">
    <property type="entry name" value="Glyco_trans_2-like"/>
</dbReference>
<evidence type="ECO:0000313" key="4">
    <source>
        <dbReference type="Proteomes" id="UP000249891"/>
    </source>
</evidence>
<dbReference type="PANTHER" id="PTHR43630:SF2">
    <property type="entry name" value="GLYCOSYLTRANSFERASE"/>
    <property type="match status" value="1"/>
</dbReference>
<dbReference type="Proteomes" id="UP000249891">
    <property type="component" value="Unassembled WGS sequence"/>
</dbReference>
<dbReference type="RefSeq" id="WP_128091454.1">
    <property type="nucleotide sequence ID" value="NZ_UARG01000017.1"/>
</dbReference>
<proteinExistence type="inferred from homology"/>
<protein>
    <submittedName>
        <fullName evidence="3">SPBc2 prophage-derived glycosyltransferase SunS</fullName>
        <ecNumber evidence="3">2.4.1.-</ecNumber>
    </submittedName>
</protein>
<dbReference type="Gene3D" id="3.90.550.10">
    <property type="entry name" value="Spore Coat Polysaccharide Biosynthesis Protein SpsA, Chain A"/>
    <property type="match status" value="1"/>
</dbReference>
<dbReference type="EMBL" id="UARG01000017">
    <property type="protein sequence ID" value="SQA78229.1"/>
    <property type="molecule type" value="Genomic_DNA"/>
</dbReference>
<dbReference type="SUPFAM" id="SSF53448">
    <property type="entry name" value="Nucleotide-diphospho-sugar transferases"/>
    <property type="match status" value="1"/>
</dbReference>
<dbReference type="AlphaFoldDB" id="A0A2X2TKW5"/>
<evidence type="ECO:0000259" key="2">
    <source>
        <dbReference type="Pfam" id="PF00535"/>
    </source>
</evidence>
<dbReference type="CDD" id="cd02511">
    <property type="entry name" value="Beta4Glucosyltransferase"/>
    <property type="match status" value="1"/>
</dbReference>